<evidence type="ECO:0000313" key="2">
    <source>
        <dbReference type="WBParaSite" id="PDA_v2.g13475.t1"/>
    </source>
</evidence>
<proteinExistence type="predicted"/>
<dbReference type="WBParaSite" id="PDA_v2.g13475.t1">
    <property type="protein sequence ID" value="PDA_v2.g13475.t1"/>
    <property type="gene ID" value="PDA_v2.g13475"/>
</dbReference>
<accession>A0A914PFE6</accession>
<name>A0A914PFE6_9BILA</name>
<sequence length="152" mass="17896">MDIICVTKTEEKEIERFILITDRSFRDTTRWKTEYKVHTYDFILKPEIKTTHKCHCCARCGIDCGERIGIIETYMVMDFTQIVENAPSETKAGKIVFDEYVPGEWKTLIKTKMCKKCIDEIKLKVLLHNDDAPFEHKIRERDNIASTFYTGF</sequence>
<dbReference type="Proteomes" id="UP000887578">
    <property type="component" value="Unplaced"/>
</dbReference>
<keyword evidence="1" id="KW-1185">Reference proteome</keyword>
<dbReference type="AlphaFoldDB" id="A0A914PFE6"/>
<evidence type="ECO:0000313" key="1">
    <source>
        <dbReference type="Proteomes" id="UP000887578"/>
    </source>
</evidence>
<dbReference type="PROSITE" id="PS00198">
    <property type="entry name" value="4FE4S_FER_1"/>
    <property type="match status" value="1"/>
</dbReference>
<dbReference type="InterPro" id="IPR017900">
    <property type="entry name" value="4Fe4S_Fe_S_CS"/>
</dbReference>
<organism evidence="1 2">
    <name type="scientific">Panagrolaimus davidi</name>
    <dbReference type="NCBI Taxonomy" id="227884"/>
    <lineage>
        <taxon>Eukaryota</taxon>
        <taxon>Metazoa</taxon>
        <taxon>Ecdysozoa</taxon>
        <taxon>Nematoda</taxon>
        <taxon>Chromadorea</taxon>
        <taxon>Rhabditida</taxon>
        <taxon>Tylenchina</taxon>
        <taxon>Panagrolaimomorpha</taxon>
        <taxon>Panagrolaimoidea</taxon>
        <taxon>Panagrolaimidae</taxon>
        <taxon>Panagrolaimus</taxon>
    </lineage>
</organism>
<reference evidence="2" key="1">
    <citation type="submission" date="2022-11" db="UniProtKB">
        <authorList>
            <consortium name="WormBaseParasite"/>
        </authorList>
    </citation>
    <scope>IDENTIFICATION</scope>
</reference>
<protein>
    <submittedName>
        <fullName evidence="2">Uncharacterized protein</fullName>
    </submittedName>
</protein>